<dbReference type="GO" id="GO:0030001">
    <property type="term" value="P:metal ion transport"/>
    <property type="evidence" value="ECO:0007669"/>
    <property type="project" value="UniProtKB-ARBA"/>
</dbReference>
<dbReference type="Proteomes" id="UP000009236">
    <property type="component" value="Chromosome"/>
</dbReference>
<dbReference type="PANTHER" id="PTHR32024:SF1">
    <property type="entry name" value="KTR SYSTEM POTASSIUM UPTAKE PROTEIN B"/>
    <property type="match status" value="1"/>
</dbReference>
<feature type="transmembrane region" description="Helical" evidence="8">
    <location>
        <begin position="314"/>
        <end position="342"/>
    </location>
</feature>
<dbReference type="HOGENOM" id="CLU_026429_0_0_11"/>
<keyword evidence="4 8" id="KW-0812">Transmembrane</keyword>
<feature type="transmembrane region" description="Helical" evidence="8">
    <location>
        <begin position="59"/>
        <end position="81"/>
    </location>
</feature>
<accession>F6FUT1</accession>
<evidence type="ECO:0000256" key="8">
    <source>
        <dbReference type="SAM" id="Phobius"/>
    </source>
</evidence>
<dbReference type="GO" id="GO:0008324">
    <property type="term" value="F:monoatomic cation transmembrane transporter activity"/>
    <property type="evidence" value="ECO:0007669"/>
    <property type="project" value="InterPro"/>
</dbReference>
<feature type="transmembrane region" description="Helical" evidence="8">
    <location>
        <begin position="26"/>
        <end position="47"/>
    </location>
</feature>
<keyword evidence="10" id="KW-1185">Reference proteome</keyword>
<dbReference type="EC" id="3.6.3.14" evidence="9"/>
<comment type="subcellular location">
    <subcellularLocation>
        <location evidence="1">Cell membrane</location>
        <topology evidence="1">Multi-pass membrane protein</topology>
    </subcellularLocation>
</comment>
<evidence type="ECO:0000256" key="1">
    <source>
        <dbReference type="ARBA" id="ARBA00004651"/>
    </source>
</evidence>
<dbReference type="KEGG" id="iva:Isova_0549"/>
<dbReference type="AlphaFoldDB" id="F6FUT1"/>
<keyword evidence="2" id="KW-0813">Transport</keyword>
<evidence type="ECO:0000313" key="9">
    <source>
        <dbReference type="EMBL" id="AEG43342.1"/>
    </source>
</evidence>
<organism evidence="10">
    <name type="scientific">Isoptericola variabilis (strain 225)</name>
    <dbReference type="NCBI Taxonomy" id="743718"/>
    <lineage>
        <taxon>Bacteria</taxon>
        <taxon>Bacillati</taxon>
        <taxon>Actinomycetota</taxon>
        <taxon>Actinomycetes</taxon>
        <taxon>Micrococcales</taxon>
        <taxon>Promicromonosporaceae</taxon>
        <taxon>Isoptericola</taxon>
    </lineage>
</organism>
<protein>
    <submittedName>
        <fullName evidence="9">H(+)-transporting two-sector ATPase</fullName>
        <ecNumber evidence="9">3.6.3.14</ecNumber>
    </submittedName>
</protein>
<evidence type="ECO:0000313" key="10">
    <source>
        <dbReference type="Proteomes" id="UP000009236"/>
    </source>
</evidence>
<proteinExistence type="predicted"/>
<keyword evidence="9" id="KW-0378">Hydrolase</keyword>
<dbReference type="EMBL" id="CP002810">
    <property type="protein sequence ID" value="AEG43342.1"/>
    <property type="molecule type" value="Genomic_DNA"/>
</dbReference>
<keyword evidence="3" id="KW-1003">Cell membrane</keyword>
<name>F6FUT1_ISOV2</name>
<keyword evidence="6" id="KW-0406">Ion transport</keyword>
<evidence type="ECO:0000256" key="6">
    <source>
        <dbReference type="ARBA" id="ARBA00023065"/>
    </source>
</evidence>
<reference evidence="9 10" key="1">
    <citation type="submission" date="2011-05" db="EMBL/GenBank/DDBJ databases">
        <title>Complete sequence of Isoptericola variabilis 225.</title>
        <authorList>
            <consortium name="US DOE Joint Genome Institute"/>
            <person name="Lucas S."/>
            <person name="Han J."/>
            <person name="Lapidus A."/>
            <person name="Cheng J.-F."/>
            <person name="Goodwin L."/>
            <person name="Pitluck S."/>
            <person name="Peters L."/>
            <person name="Mikhailova N."/>
            <person name="Zeytun A."/>
            <person name="Han C."/>
            <person name="Tapia R."/>
            <person name="Land M."/>
            <person name="Hauser L."/>
            <person name="Kyrpides N."/>
            <person name="Ivanova N."/>
            <person name="Pagani I."/>
            <person name="Siebers A."/>
            <person name="Allgaier M."/>
            <person name="Thelen M."/>
            <person name="Hugenholtz P."/>
            <person name="Gladden J."/>
            <person name="Woyke T."/>
        </authorList>
    </citation>
    <scope>NUCLEOTIDE SEQUENCE [LARGE SCALE GENOMIC DNA]</scope>
    <source>
        <strain evidence="10">225</strain>
    </source>
</reference>
<keyword evidence="7 8" id="KW-0472">Membrane</keyword>
<gene>
    <name evidence="9" type="ordered locus">Isova_0549</name>
</gene>
<feature type="transmembrane region" description="Helical" evidence="8">
    <location>
        <begin position="202"/>
        <end position="225"/>
    </location>
</feature>
<feature type="transmembrane region" description="Helical" evidence="8">
    <location>
        <begin position="420"/>
        <end position="444"/>
    </location>
</feature>
<dbReference type="eggNOG" id="COG0168">
    <property type="taxonomic scope" value="Bacteria"/>
</dbReference>
<evidence type="ECO:0000256" key="2">
    <source>
        <dbReference type="ARBA" id="ARBA00022448"/>
    </source>
</evidence>
<feature type="transmembrane region" description="Helical" evidence="8">
    <location>
        <begin position="138"/>
        <end position="158"/>
    </location>
</feature>
<dbReference type="GO" id="GO:0016787">
    <property type="term" value="F:hydrolase activity"/>
    <property type="evidence" value="ECO:0007669"/>
    <property type="project" value="UniProtKB-KW"/>
</dbReference>
<feature type="transmembrane region" description="Helical" evidence="8">
    <location>
        <begin position="87"/>
        <end position="111"/>
    </location>
</feature>
<dbReference type="Pfam" id="PF02386">
    <property type="entry name" value="TrkH"/>
    <property type="match status" value="1"/>
</dbReference>
<evidence type="ECO:0000256" key="4">
    <source>
        <dbReference type="ARBA" id="ARBA00022692"/>
    </source>
</evidence>
<evidence type="ECO:0000256" key="5">
    <source>
        <dbReference type="ARBA" id="ARBA00022989"/>
    </source>
</evidence>
<dbReference type="RefSeq" id="WP_013837737.1">
    <property type="nucleotide sequence ID" value="NC_015588.1"/>
</dbReference>
<evidence type="ECO:0000256" key="7">
    <source>
        <dbReference type="ARBA" id="ARBA00023136"/>
    </source>
</evidence>
<sequence>MTVRWRRGRTLSEWADQAAREYPARLAMAVFAAVVAIFTLLLSLPFATASGERAPFADALFTATSAVCITGLTVVDTGSYWSDFGRVVILTGIKVGGLGVMTIASLLGLAVSKRIGLTQRLLTASEVKASKLGDVGTLLRIIILTATAIEVAIALVLLPRFLVLGHDLGEAVWHSVFYGISAFNNAGFVPTTDGLAPYAADWLVVVPIGVGVFIGSLGFPVIHNLLQTRGSGRRWFASWSLHSKLTITTSVALVAAAMVLIGALEWSNERTMGSQDFWHRLLTVFFTAVNPRSGGFSTVDAGALRQETWLVTDALMFVGGGSASTAGGIRVTTLAVMLLAILAEARGDRDIDVFGRRIPRDTLRLAIAVVFMGATAVLVSCIALLQLTDHDLGPVLFEVISAFATVGLSTGITPGLPDAAKYWLCALMYVGRVGLISLLGALALRDRRRIVRFPEERPIVG</sequence>
<feature type="transmembrane region" description="Helical" evidence="8">
    <location>
        <begin position="363"/>
        <end position="387"/>
    </location>
</feature>
<dbReference type="PANTHER" id="PTHR32024">
    <property type="entry name" value="TRK SYSTEM POTASSIUM UPTAKE PROTEIN TRKG-RELATED"/>
    <property type="match status" value="1"/>
</dbReference>
<dbReference type="GO" id="GO:0005886">
    <property type="term" value="C:plasma membrane"/>
    <property type="evidence" value="ECO:0007669"/>
    <property type="project" value="UniProtKB-SubCell"/>
</dbReference>
<dbReference type="InterPro" id="IPR003445">
    <property type="entry name" value="Cat_transpt"/>
</dbReference>
<feature type="transmembrane region" description="Helical" evidence="8">
    <location>
        <begin position="245"/>
        <end position="264"/>
    </location>
</feature>
<keyword evidence="5 8" id="KW-1133">Transmembrane helix</keyword>
<evidence type="ECO:0000256" key="3">
    <source>
        <dbReference type="ARBA" id="ARBA00022475"/>
    </source>
</evidence>
<dbReference type="STRING" id="743718.Isova_0549"/>